<feature type="region of interest" description="Disordered" evidence="2">
    <location>
        <begin position="1342"/>
        <end position="1374"/>
    </location>
</feature>
<organism evidence="5 6">
    <name type="scientific">Diplodia intermedia</name>
    <dbReference type="NCBI Taxonomy" id="856260"/>
    <lineage>
        <taxon>Eukaryota</taxon>
        <taxon>Fungi</taxon>
        <taxon>Dikarya</taxon>
        <taxon>Ascomycota</taxon>
        <taxon>Pezizomycotina</taxon>
        <taxon>Dothideomycetes</taxon>
        <taxon>Dothideomycetes incertae sedis</taxon>
        <taxon>Botryosphaeriales</taxon>
        <taxon>Botryosphaeriaceae</taxon>
        <taxon>Diplodia</taxon>
    </lineage>
</organism>
<reference evidence="5 6" key="1">
    <citation type="journal article" date="2023" name="Plant Dis.">
        <title>First Report of Diplodia intermedia Causing Canker and Dieback Diseases on Apple Trees in Canada.</title>
        <authorList>
            <person name="Ellouze W."/>
            <person name="Ilyukhin E."/>
            <person name="Sulman M."/>
            <person name="Ali S."/>
        </authorList>
    </citation>
    <scope>NUCLEOTIDE SEQUENCE [LARGE SCALE GENOMIC DNA]</scope>
    <source>
        <strain evidence="5 6">M45-28</strain>
    </source>
</reference>
<feature type="compositionally biased region" description="Low complexity" evidence="2">
    <location>
        <begin position="1347"/>
        <end position="1365"/>
    </location>
</feature>
<proteinExistence type="predicted"/>
<dbReference type="Pfam" id="PF24809">
    <property type="entry name" value="DUF7708"/>
    <property type="match status" value="1"/>
</dbReference>
<feature type="region of interest" description="Disordered" evidence="2">
    <location>
        <begin position="1"/>
        <end position="21"/>
    </location>
</feature>
<dbReference type="EMBL" id="JAKEKT020000020">
    <property type="protein sequence ID" value="KAL1645188.1"/>
    <property type="molecule type" value="Genomic_DNA"/>
</dbReference>
<feature type="region of interest" description="Disordered" evidence="2">
    <location>
        <begin position="993"/>
        <end position="1097"/>
    </location>
</feature>
<evidence type="ECO:0000259" key="4">
    <source>
        <dbReference type="Pfam" id="PF24883"/>
    </source>
</evidence>
<evidence type="ECO:0008006" key="7">
    <source>
        <dbReference type="Google" id="ProtNLM"/>
    </source>
</evidence>
<dbReference type="Gene3D" id="3.40.50.300">
    <property type="entry name" value="P-loop containing nucleotide triphosphate hydrolases"/>
    <property type="match status" value="1"/>
</dbReference>
<keyword evidence="1" id="KW-0677">Repeat</keyword>
<dbReference type="PANTHER" id="PTHR10039:SF17">
    <property type="entry name" value="FUNGAL STAND N-TERMINAL GOODBYE DOMAIN-CONTAINING PROTEIN-RELATED"/>
    <property type="match status" value="1"/>
</dbReference>
<evidence type="ECO:0000313" key="6">
    <source>
        <dbReference type="Proteomes" id="UP001521184"/>
    </source>
</evidence>
<protein>
    <recommendedName>
        <fullName evidence="7">NACHT domain-containing protein</fullName>
    </recommendedName>
</protein>
<evidence type="ECO:0000256" key="2">
    <source>
        <dbReference type="SAM" id="MobiDB-lite"/>
    </source>
</evidence>
<sequence length="1540" mass="172490">MNGNQVATFSDADSTSTGRFEHSRMQCPKVPLLMLLRSISRFEEDVRDRVASILDKDAAIFFREIQNDIKNGPITATSVSALKAAEERRASRHRSWKAFNRFVAPVINLLTGYYNVIDTICSADPTPGAVIWGCLKILINSASRAAHLFDSFGDQIDRVSFHLERINHFKTLFHESDSMNHVLHRSCLNVVAFCTLVWKECKRSTPVFWLKSFSPGPTREFEKIASAIKTDREDLEDLGGWIHQEKGDSHRQEFLKFLAQQHEEQKRKIYQSAVQWLGGQSSASSQDRVGSSRPETTVVDTTDWIFEAAEFKEWTASSTNSPVFWLTATPGAGKSMLCSQVIQKTKDKFPSAGVASYFYRFDERVPTLQVLQSIAQQLLEQIWSTKKELPDSICAFVDTLPKVQKNGILDVIKAIAESTVFTNTYIFLDGVDEEPSEGPPHSQPAPQILSDLIPLTEQTSKGLVRLWVSSQERAHISKKLESYPRVSLTDQNEAALRSFFDQELPQLRKLDLEHDELDQLMSTLKDRVKGNFLWARCMIEHIRDICESPEEVQNFIETSQPWSLDEYYAALFHRTQQHVRERASPESKAPRKKPRLHMVKSLFPPFIITEGPGDDESDKCELFHGTVRRFLESNPDILAKDYLGPEAVSINEYHLAEVCTRYLADPRFEKPLSFSEGQWKTFGGEAIETDGFLRYSAKYWDKHLDAVKPTPNLKALVSRFVLSTNYQTLLQLQHLYVDSHFSIFTVNGRPEHQKFLRRVFPDWFAPRDTQECHIRRDYREFIHEWSYYLKCEIDRCLFGALGRENFMSQFQSRYVSFKLSNNEPTGINSTRQCYEGYSHGGDFVHVLQFVSRTATSHLRFVCETWQLDNMEYPCLCKRQFIDVGEESHWPLYFRLEDDDVKTRYSQEKPISFGDNGDCLRIGSSIFLRDKDGNFSAPQAGNGGKDEIPAYFQEFAWIPGLLVIASRRNSNRLGPESTITEDPVQDLATLFARAQQKRGEDSSSDTAESESDPEDDEISLSSSEESWSSMDESCSEASTEPSDALEDENALELFKGHIGSSESGSTTEEEDTEESDSEVSSGSDLGGNPFARFHKGYRDDDSDADEAYVALNDSDSDEGDMVRAFLAYESRKRPRKQTQPDLRASIQVFKTSESGLKHLFRLRQPLHLLLYDSPPAIHPSLPLVVWPLGPSTILFLDYEKQQYFTRKLRPTTSMTRQVFIKCHFSPSGQHLHIATLEAHQPSRPSAQRKAKKAAAKSAATATAPPLSLPLSLSLFVSTYRLSATKPTRTPPAQIHRAKLALLPAARALPVARLPFAVTWTADHLYVTQSARAVRVHRVRLFAPPPPSTSSSSSSSSSSTSPTSSTPPTSPPDDRVRDADLVLAEPCETVFLPATAAARGVRFFPGGSGGAAAAAARVLIGSDRTLTSSAKRLGAGGGRGGSVRDGGSGGDALYADNTEHEGAAGRTADAASEEPKFEGVQGLGGRASMPVGVWLREKEDLGGWGRSACGVRLAENRGLGRLDDKVERFDVDDDCDLEPYIV</sequence>
<dbReference type="InterPro" id="IPR056884">
    <property type="entry name" value="NPHP3-like_N"/>
</dbReference>
<feature type="compositionally biased region" description="Acidic residues" evidence="2">
    <location>
        <begin position="1006"/>
        <end position="1017"/>
    </location>
</feature>
<dbReference type="SUPFAM" id="SSF52540">
    <property type="entry name" value="P-loop containing nucleoside triphosphate hydrolases"/>
    <property type="match status" value="1"/>
</dbReference>
<gene>
    <name evidence="5" type="ORF">SLS58_003893</name>
</gene>
<evidence type="ECO:0000313" key="5">
    <source>
        <dbReference type="EMBL" id="KAL1645188.1"/>
    </source>
</evidence>
<dbReference type="Pfam" id="PF24883">
    <property type="entry name" value="NPHP3_N"/>
    <property type="match status" value="1"/>
</dbReference>
<dbReference type="InterPro" id="IPR056125">
    <property type="entry name" value="DUF7708"/>
</dbReference>
<feature type="domain" description="Nephrocystin 3-like N-terminal" evidence="4">
    <location>
        <begin position="301"/>
        <end position="470"/>
    </location>
</feature>
<dbReference type="InterPro" id="IPR027417">
    <property type="entry name" value="P-loop_NTPase"/>
</dbReference>
<feature type="compositionally biased region" description="Gly residues" evidence="2">
    <location>
        <begin position="1432"/>
        <end position="1448"/>
    </location>
</feature>
<feature type="compositionally biased region" description="Acidic residues" evidence="2">
    <location>
        <begin position="1066"/>
        <end position="1076"/>
    </location>
</feature>
<evidence type="ECO:0000256" key="1">
    <source>
        <dbReference type="ARBA" id="ARBA00022737"/>
    </source>
</evidence>
<comment type="caution">
    <text evidence="5">The sequence shown here is derived from an EMBL/GenBank/DDBJ whole genome shotgun (WGS) entry which is preliminary data.</text>
</comment>
<accession>A0ABR3TV52</accession>
<evidence type="ECO:0000259" key="3">
    <source>
        <dbReference type="Pfam" id="PF24809"/>
    </source>
</evidence>
<feature type="domain" description="DUF7708" evidence="3">
    <location>
        <begin position="106"/>
        <end position="239"/>
    </location>
</feature>
<dbReference type="PANTHER" id="PTHR10039">
    <property type="entry name" value="AMELOGENIN"/>
    <property type="match status" value="1"/>
</dbReference>
<dbReference type="Proteomes" id="UP001521184">
    <property type="component" value="Unassembled WGS sequence"/>
</dbReference>
<feature type="region of interest" description="Disordered" evidence="2">
    <location>
        <begin position="1429"/>
        <end position="1480"/>
    </location>
</feature>
<feature type="compositionally biased region" description="Polar residues" evidence="2">
    <location>
        <begin position="1"/>
        <end position="18"/>
    </location>
</feature>
<keyword evidence="6" id="KW-1185">Reference proteome</keyword>
<feature type="compositionally biased region" description="Low complexity" evidence="2">
    <location>
        <begin position="1018"/>
        <end position="1037"/>
    </location>
</feature>
<name>A0ABR3TV52_9PEZI</name>